<dbReference type="Pfam" id="PF13518">
    <property type="entry name" value="HTH_28"/>
    <property type="match status" value="1"/>
</dbReference>
<dbReference type="PROSITE" id="PS50994">
    <property type="entry name" value="INTEGRASE"/>
    <property type="match status" value="1"/>
</dbReference>
<dbReference type="InterPro" id="IPR055247">
    <property type="entry name" value="InsJ-like_HTH"/>
</dbReference>
<dbReference type="InterPro" id="IPR012337">
    <property type="entry name" value="RNaseH-like_sf"/>
</dbReference>
<dbReference type="InterPro" id="IPR009057">
    <property type="entry name" value="Homeodomain-like_sf"/>
</dbReference>
<proteinExistence type="predicted"/>
<sequence>MNHPNAPVSIEGRRRLIERCKTRPIAHVAAEMGISRACASKWVNRYRQFGAVGFADRSSAPRTQPAATSPEFIDLNGETNRESQKIIARRPGHRVHIDVKKVGRIPDGGGWRAHGRGSERAKAAEQSKRKSKRGGYVYLHSAIDGYSGLACTEGLSDEKAVTAIAFMHRARAWFAAHGITRIERIVTDNGACYRAEAFARAALLGSRHQRITPYTPRHNGKVERYNRIISEEFPYTRTWTSEDQRREALGAWNIHDNYHRPHSTAVGEPPASRLPATDCPSRTRSFSVLAIGCGRGKAGRHCAGLPGAGCRVPGVEFACGNVGLADPSASPTLLVRRFPDRASGAGGGIHWSAGRSRRSRGAS</sequence>
<dbReference type="SUPFAM" id="SSF53098">
    <property type="entry name" value="Ribonuclease H-like"/>
    <property type="match status" value="1"/>
</dbReference>
<dbReference type="Proteomes" id="UP000549616">
    <property type="component" value="Unassembled WGS sequence"/>
</dbReference>
<feature type="region of interest" description="Disordered" evidence="1">
    <location>
        <begin position="108"/>
        <end position="127"/>
    </location>
</feature>
<dbReference type="Gene3D" id="3.30.420.10">
    <property type="entry name" value="Ribonuclease H-like superfamily/Ribonuclease H"/>
    <property type="match status" value="1"/>
</dbReference>
<evidence type="ECO:0000313" key="3">
    <source>
        <dbReference type="EMBL" id="NYI91534.1"/>
    </source>
</evidence>
<keyword evidence="4" id="KW-1185">Reference proteome</keyword>
<evidence type="ECO:0000259" key="2">
    <source>
        <dbReference type="PROSITE" id="PS50994"/>
    </source>
</evidence>
<dbReference type="AlphaFoldDB" id="A0A853B9T5"/>
<dbReference type="Pfam" id="PF13683">
    <property type="entry name" value="rve_3"/>
    <property type="match status" value="1"/>
</dbReference>
<reference evidence="3 4" key="1">
    <citation type="submission" date="2020-07" db="EMBL/GenBank/DDBJ databases">
        <title>Sequencing the genomes of 1000 actinobacteria strains.</title>
        <authorList>
            <person name="Klenk H.-P."/>
        </authorList>
    </citation>
    <scope>NUCLEOTIDE SEQUENCE [LARGE SCALE GENOMIC DNA]</scope>
    <source>
        <strain evidence="3 4">DSM 104006</strain>
    </source>
</reference>
<evidence type="ECO:0000256" key="1">
    <source>
        <dbReference type="SAM" id="MobiDB-lite"/>
    </source>
</evidence>
<evidence type="ECO:0000313" key="4">
    <source>
        <dbReference type="Proteomes" id="UP000549616"/>
    </source>
</evidence>
<protein>
    <submittedName>
        <fullName evidence="3">Transposase InsO family protein</fullName>
    </submittedName>
</protein>
<dbReference type="EMBL" id="JACCFK010000001">
    <property type="protein sequence ID" value="NYI91534.1"/>
    <property type="molecule type" value="Genomic_DNA"/>
</dbReference>
<feature type="domain" description="Integrase catalytic" evidence="2">
    <location>
        <begin position="102"/>
        <end position="278"/>
    </location>
</feature>
<comment type="caution">
    <text evidence="3">The sequence shown here is derived from an EMBL/GenBank/DDBJ whole genome shotgun (WGS) entry which is preliminary data.</text>
</comment>
<dbReference type="InterPro" id="IPR036397">
    <property type="entry name" value="RNaseH_sf"/>
</dbReference>
<dbReference type="PANTHER" id="PTHR35004">
    <property type="entry name" value="TRANSPOSASE RV3428C-RELATED"/>
    <property type="match status" value="1"/>
</dbReference>
<organism evidence="3 4">
    <name type="scientific">Amycolatopsis endophytica</name>
    <dbReference type="NCBI Taxonomy" id="860233"/>
    <lineage>
        <taxon>Bacteria</taxon>
        <taxon>Bacillati</taxon>
        <taxon>Actinomycetota</taxon>
        <taxon>Actinomycetes</taxon>
        <taxon>Pseudonocardiales</taxon>
        <taxon>Pseudonocardiaceae</taxon>
        <taxon>Amycolatopsis</taxon>
    </lineage>
</organism>
<accession>A0A853B9T5</accession>
<dbReference type="GO" id="GO:0015074">
    <property type="term" value="P:DNA integration"/>
    <property type="evidence" value="ECO:0007669"/>
    <property type="project" value="InterPro"/>
</dbReference>
<gene>
    <name evidence="3" type="ORF">HNR02_004857</name>
</gene>
<dbReference type="GO" id="GO:0003676">
    <property type="term" value="F:nucleic acid binding"/>
    <property type="evidence" value="ECO:0007669"/>
    <property type="project" value="InterPro"/>
</dbReference>
<dbReference type="SUPFAM" id="SSF46689">
    <property type="entry name" value="Homeodomain-like"/>
    <property type="match status" value="1"/>
</dbReference>
<feature type="compositionally biased region" description="Basic and acidic residues" evidence="1">
    <location>
        <begin position="116"/>
        <end position="127"/>
    </location>
</feature>
<dbReference type="PANTHER" id="PTHR35004:SF6">
    <property type="entry name" value="TRANSPOSASE"/>
    <property type="match status" value="1"/>
</dbReference>
<name>A0A853B9T5_9PSEU</name>
<dbReference type="InterPro" id="IPR001584">
    <property type="entry name" value="Integrase_cat-core"/>
</dbReference>